<dbReference type="GO" id="GO:0045259">
    <property type="term" value="C:proton-transporting ATP synthase complex"/>
    <property type="evidence" value="ECO:0007669"/>
    <property type="project" value="UniProtKB-KW"/>
</dbReference>
<comment type="subunit">
    <text evidence="8 9">F-type ATPases have 2 components, CF(1) - the catalytic core - and CF(0) - the membrane proton channel. CF(1) has five subunits: alpha(3), beta(3), gamma(1), delta(1), epsilon(1). CF(0) has three main subunits: a, b and c.</text>
</comment>
<dbReference type="RefSeq" id="WP_132283393.1">
    <property type="nucleotide sequence ID" value="NZ_SMGQ01000018.1"/>
</dbReference>
<evidence type="ECO:0000256" key="6">
    <source>
        <dbReference type="ARBA" id="ARBA00023196"/>
    </source>
</evidence>
<evidence type="ECO:0000256" key="8">
    <source>
        <dbReference type="HAMAP-Rule" id="MF_00530"/>
    </source>
</evidence>
<sequence length="135" mass="15166">MADALFKLQIITPERVFCEEEINRVTFTTTEGDIGVLKGHIPLTTTVKSGVVKIKTGEDEKRAALHGGFAEIKENEVTILADAAEWPEEIDVERAMKAKERAKEKIEHKSEVDMLRAEASLKRSLVRIEVAQKHK</sequence>
<feature type="domain" description="ATP synthase F1 complex delta/epsilon subunit N-terminal" evidence="11">
    <location>
        <begin position="6"/>
        <end position="84"/>
    </location>
</feature>
<keyword evidence="3 8" id="KW-0813">Transport</keyword>
<comment type="caution">
    <text evidence="12">The sequence shown here is derived from an EMBL/GenBank/DDBJ whole genome shotgun (WGS) entry which is preliminary data.</text>
</comment>
<dbReference type="Pfam" id="PF00401">
    <property type="entry name" value="ATP-synt_DE"/>
    <property type="match status" value="1"/>
</dbReference>
<dbReference type="CDD" id="cd12152">
    <property type="entry name" value="F1-ATPase_delta"/>
    <property type="match status" value="1"/>
</dbReference>
<evidence type="ECO:0000313" key="13">
    <source>
        <dbReference type="Proteomes" id="UP000294545"/>
    </source>
</evidence>
<keyword evidence="4 8" id="KW-0406">Ion transport</keyword>
<proteinExistence type="inferred from homology"/>
<evidence type="ECO:0000256" key="1">
    <source>
        <dbReference type="ARBA" id="ARBA00004202"/>
    </source>
</evidence>
<evidence type="ECO:0000256" key="5">
    <source>
        <dbReference type="ARBA" id="ARBA00023136"/>
    </source>
</evidence>
<dbReference type="SUPFAM" id="SSF51344">
    <property type="entry name" value="Epsilon subunit of F1F0-ATP synthase N-terminal domain"/>
    <property type="match status" value="1"/>
</dbReference>
<protein>
    <recommendedName>
        <fullName evidence="8">ATP synthase epsilon chain</fullName>
    </recommendedName>
    <alternativeName>
        <fullName evidence="8">ATP synthase F1 sector epsilon subunit</fullName>
    </alternativeName>
    <alternativeName>
        <fullName evidence="8">F-ATPase epsilon subunit</fullName>
    </alternativeName>
</protein>
<dbReference type="PANTHER" id="PTHR13822">
    <property type="entry name" value="ATP SYNTHASE DELTA/EPSILON CHAIN"/>
    <property type="match status" value="1"/>
</dbReference>
<dbReference type="Proteomes" id="UP000294545">
    <property type="component" value="Unassembled WGS sequence"/>
</dbReference>
<gene>
    <name evidence="8" type="primary">atpC</name>
    <name evidence="12" type="ORF">EDC19_2743</name>
</gene>
<dbReference type="NCBIfam" id="NF009980">
    <property type="entry name" value="PRK13446.1"/>
    <property type="match status" value="1"/>
</dbReference>
<dbReference type="Pfam" id="PF02823">
    <property type="entry name" value="ATP-synt_DE_N"/>
    <property type="match status" value="1"/>
</dbReference>
<dbReference type="InterPro" id="IPR036794">
    <property type="entry name" value="ATP_F1_dsu/esu_C_sf"/>
</dbReference>
<dbReference type="GO" id="GO:0005524">
    <property type="term" value="F:ATP binding"/>
    <property type="evidence" value="ECO:0007669"/>
    <property type="project" value="UniProtKB-UniRule"/>
</dbReference>
<comment type="subcellular location">
    <subcellularLocation>
        <location evidence="1 8">Cell membrane</location>
        <topology evidence="1 8">Peripheral membrane protein</topology>
    </subcellularLocation>
</comment>
<evidence type="ECO:0000256" key="9">
    <source>
        <dbReference type="RuleBase" id="RU003656"/>
    </source>
</evidence>
<organism evidence="12 13">
    <name type="scientific">Natranaerovirga hydrolytica</name>
    <dbReference type="NCBI Taxonomy" id="680378"/>
    <lineage>
        <taxon>Bacteria</taxon>
        <taxon>Bacillati</taxon>
        <taxon>Bacillota</taxon>
        <taxon>Clostridia</taxon>
        <taxon>Lachnospirales</taxon>
        <taxon>Natranaerovirgaceae</taxon>
        <taxon>Natranaerovirga</taxon>
    </lineage>
</organism>
<evidence type="ECO:0000256" key="7">
    <source>
        <dbReference type="ARBA" id="ARBA00023310"/>
    </source>
</evidence>
<feature type="domain" description="ATP synthase epsilon subunit C-terminal" evidence="10">
    <location>
        <begin position="88"/>
        <end position="132"/>
    </location>
</feature>
<evidence type="ECO:0000259" key="11">
    <source>
        <dbReference type="Pfam" id="PF02823"/>
    </source>
</evidence>
<evidence type="ECO:0000256" key="2">
    <source>
        <dbReference type="ARBA" id="ARBA00005712"/>
    </source>
</evidence>
<dbReference type="AlphaFoldDB" id="A0A4R1MCZ5"/>
<dbReference type="Gene3D" id="1.20.5.440">
    <property type="entry name" value="ATP synthase delta/epsilon subunit, C-terminal domain"/>
    <property type="match status" value="1"/>
</dbReference>
<keyword evidence="8" id="KW-0375">Hydrogen ion transport</keyword>
<evidence type="ECO:0000313" key="12">
    <source>
        <dbReference type="EMBL" id="TCK87899.1"/>
    </source>
</evidence>
<evidence type="ECO:0000256" key="3">
    <source>
        <dbReference type="ARBA" id="ARBA00022448"/>
    </source>
</evidence>
<accession>A0A4R1MCZ5</accession>
<dbReference type="HAMAP" id="MF_00530">
    <property type="entry name" value="ATP_synth_epsil_bac"/>
    <property type="match status" value="1"/>
</dbReference>
<keyword evidence="6 8" id="KW-0139">CF(1)</keyword>
<dbReference type="GO" id="GO:0046933">
    <property type="term" value="F:proton-transporting ATP synthase activity, rotational mechanism"/>
    <property type="evidence" value="ECO:0007669"/>
    <property type="project" value="UniProtKB-UniRule"/>
</dbReference>
<comment type="function">
    <text evidence="8">Produces ATP from ADP in the presence of a proton gradient across the membrane.</text>
</comment>
<dbReference type="SUPFAM" id="SSF46604">
    <property type="entry name" value="Epsilon subunit of F1F0-ATP synthase C-terminal domain"/>
    <property type="match status" value="1"/>
</dbReference>
<keyword evidence="8" id="KW-1003">Cell membrane</keyword>
<dbReference type="PANTHER" id="PTHR13822:SF10">
    <property type="entry name" value="ATP SYNTHASE EPSILON CHAIN, CHLOROPLASTIC"/>
    <property type="match status" value="1"/>
</dbReference>
<evidence type="ECO:0000259" key="10">
    <source>
        <dbReference type="Pfam" id="PF00401"/>
    </source>
</evidence>
<dbReference type="EMBL" id="SMGQ01000018">
    <property type="protein sequence ID" value="TCK87899.1"/>
    <property type="molecule type" value="Genomic_DNA"/>
</dbReference>
<dbReference type="NCBIfam" id="TIGR01216">
    <property type="entry name" value="ATP_synt_epsi"/>
    <property type="match status" value="1"/>
</dbReference>
<keyword evidence="7 8" id="KW-0066">ATP synthesis</keyword>
<name>A0A4R1MCZ5_9FIRM</name>
<keyword evidence="5 8" id="KW-0472">Membrane</keyword>
<dbReference type="InterPro" id="IPR020547">
    <property type="entry name" value="ATP_synth_F1_esu_C"/>
</dbReference>
<dbReference type="Gene3D" id="2.60.15.10">
    <property type="entry name" value="F0F1 ATP synthase delta/epsilon subunit, N-terminal"/>
    <property type="match status" value="1"/>
</dbReference>
<keyword evidence="13" id="KW-1185">Reference proteome</keyword>
<dbReference type="OrthoDB" id="9804110at2"/>
<dbReference type="InterPro" id="IPR036771">
    <property type="entry name" value="ATPsynth_dsu/esu_N"/>
</dbReference>
<reference evidence="12 13" key="1">
    <citation type="submission" date="2019-03" db="EMBL/GenBank/DDBJ databases">
        <title>Genomic Encyclopedia of Type Strains, Phase IV (KMG-IV): sequencing the most valuable type-strain genomes for metagenomic binning, comparative biology and taxonomic classification.</title>
        <authorList>
            <person name="Goeker M."/>
        </authorList>
    </citation>
    <scope>NUCLEOTIDE SEQUENCE [LARGE SCALE GENOMIC DNA]</scope>
    <source>
        <strain evidence="12 13">DSM 24176</strain>
    </source>
</reference>
<dbReference type="InterPro" id="IPR020546">
    <property type="entry name" value="ATP_synth_F1_dsu/esu_N"/>
</dbReference>
<evidence type="ECO:0000256" key="4">
    <source>
        <dbReference type="ARBA" id="ARBA00023065"/>
    </source>
</evidence>
<comment type="similarity">
    <text evidence="2 8 9">Belongs to the ATPase epsilon chain family.</text>
</comment>
<dbReference type="InterPro" id="IPR001469">
    <property type="entry name" value="ATP_synth_F1_dsu/esu"/>
</dbReference>
<dbReference type="GO" id="GO:0005886">
    <property type="term" value="C:plasma membrane"/>
    <property type="evidence" value="ECO:0007669"/>
    <property type="project" value="UniProtKB-SubCell"/>
</dbReference>